<keyword evidence="5" id="KW-0460">Magnesium</keyword>
<evidence type="ECO:0000313" key="9">
    <source>
        <dbReference type="Proteomes" id="UP000031197"/>
    </source>
</evidence>
<dbReference type="InterPro" id="IPR033749">
    <property type="entry name" value="Polyprenyl_synt_CS"/>
</dbReference>
<organism evidence="8 9">
    <name type="scientific">Alteromonas marina</name>
    <dbReference type="NCBI Taxonomy" id="203795"/>
    <lineage>
        <taxon>Bacteria</taxon>
        <taxon>Pseudomonadati</taxon>
        <taxon>Pseudomonadota</taxon>
        <taxon>Gammaproteobacteria</taxon>
        <taxon>Alteromonadales</taxon>
        <taxon>Alteromonadaceae</taxon>
        <taxon>Alteromonas/Salinimonas group</taxon>
        <taxon>Alteromonas</taxon>
    </lineage>
</organism>
<dbReference type="RefSeq" id="WP_039217059.1">
    <property type="nucleotide sequence ID" value="NZ_JWLW01000005.1"/>
</dbReference>
<evidence type="ECO:0000256" key="6">
    <source>
        <dbReference type="ARBA" id="ARBA00023229"/>
    </source>
</evidence>
<evidence type="ECO:0000256" key="2">
    <source>
        <dbReference type="ARBA" id="ARBA00006706"/>
    </source>
</evidence>
<comment type="cofactor">
    <cofactor evidence="1">
        <name>Mg(2+)</name>
        <dbReference type="ChEBI" id="CHEBI:18420"/>
    </cofactor>
</comment>
<dbReference type="GO" id="GO:0016114">
    <property type="term" value="P:terpenoid biosynthetic process"/>
    <property type="evidence" value="ECO:0007669"/>
    <property type="project" value="UniProtKB-ARBA"/>
</dbReference>
<dbReference type="Proteomes" id="UP000031197">
    <property type="component" value="Unassembled WGS sequence"/>
</dbReference>
<keyword evidence="6" id="KW-0414">Isoprene biosynthesis</keyword>
<evidence type="ECO:0000313" key="8">
    <source>
        <dbReference type="EMBL" id="KHT56463.1"/>
    </source>
</evidence>
<dbReference type="PANTHER" id="PTHR43281:SF1">
    <property type="entry name" value="FARNESYL DIPHOSPHATE SYNTHASE"/>
    <property type="match status" value="1"/>
</dbReference>
<evidence type="ECO:0000256" key="7">
    <source>
        <dbReference type="RuleBase" id="RU004466"/>
    </source>
</evidence>
<accession>A0A0B3ZD60</accession>
<dbReference type="InterPro" id="IPR008949">
    <property type="entry name" value="Isoprenoid_synthase_dom_sf"/>
</dbReference>
<dbReference type="PROSITE" id="PS00444">
    <property type="entry name" value="POLYPRENYL_SYNTHASE_2"/>
    <property type="match status" value="1"/>
</dbReference>
<dbReference type="Gene3D" id="1.10.600.10">
    <property type="entry name" value="Farnesyl Diphosphate Synthase"/>
    <property type="match status" value="1"/>
</dbReference>
<comment type="caution">
    <text evidence="8">The sequence shown here is derived from an EMBL/GenBank/DDBJ whole genome shotgun (WGS) entry which is preliminary data.</text>
</comment>
<dbReference type="CDD" id="cd00685">
    <property type="entry name" value="Trans_IPPS_HT"/>
    <property type="match status" value="1"/>
</dbReference>
<dbReference type="GO" id="GO:0008654">
    <property type="term" value="P:phospholipid biosynthetic process"/>
    <property type="evidence" value="ECO:0007669"/>
    <property type="project" value="UniProtKB-ARBA"/>
</dbReference>
<dbReference type="SFLD" id="SFLDS00005">
    <property type="entry name" value="Isoprenoid_Synthase_Type_I"/>
    <property type="match status" value="1"/>
</dbReference>
<dbReference type="SFLD" id="SFLDG01017">
    <property type="entry name" value="Polyprenyl_Transferase_Like"/>
    <property type="match status" value="1"/>
</dbReference>
<dbReference type="NCBIfam" id="NF045485">
    <property type="entry name" value="FPPsyn"/>
    <property type="match status" value="1"/>
</dbReference>
<comment type="similarity">
    <text evidence="2 7">Belongs to the FPP/GGPP synthase family.</text>
</comment>
<dbReference type="GO" id="GO:0004659">
    <property type="term" value="F:prenyltransferase activity"/>
    <property type="evidence" value="ECO:0007669"/>
    <property type="project" value="InterPro"/>
</dbReference>
<evidence type="ECO:0000256" key="4">
    <source>
        <dbReference type="ARBA" id="ARBA00022723"/>
    </source>
</evidence>
<dbReference type="PANTHER" id="PTHR43281">
    <property type="entry name" value="FARNESYL DIPHOSPHATE SYNTHASE"/>
    <property type="match status" value="1"/>
</dbReference>
<dbReference type="SUPFAM" id="SSF48576">
    <property type="entry name" value="Terpenoid synthases"/>
    <property type="match status" value="1"/>
</dbReference>
<evidence type="ECO:0000256" key="5">
    <source>
        <dbReference type="ARBA" id="ARBA00022842"/>
    </source>
</evidence>
<evidence type="ECO:0000256" key="3">
    <source>
        <dbReference type="ARBA" id="ARBA00022679"/>
    </source>
</evidence>
<sequence length="296" mass="31861">MNFSALHQLVKQQTDASLLTLIDELPDYAPRLKDAMRHALLAGGKRMRPLLVQVVGNTLDVPKKDQMAISMAIECVHAYSLVHDDLPAMDDDDLRRGMPTCHIAFDEATAILAGDALQALAFTVLADAPLSTYAETKRSQLLSVLAKSAGYIGMCGGQAIDLASTGKTISLEELKQLHRLKTGALLKACVEMVAIVSEGLLPQTKIDLMAYAADIGLAFQVQDDILDVEGSSEKLGKPAGSDEALGKNTFPAKLGITGAKQELEMLHNNALQALARLPYNTDSLIAFSELLVKRDH</sequence>
<dbReference type="OrthoDB" id="9805316at2"/>
<dbReference type="GO" id="GO:0005737">
    <property type="term" value="C:cytoplasm"/>
    <property type="evidence" value="ECO:0007669"/>
    <property type="project" value="UniProtKB-ARBA"/>
</dbReference>
<dbReference type="GO" id="GO:0046872">
    <property type="term" value="F:metal ion binding"/>
    <property type="evidence" value="ECO:0007669"/>
    <property type="project" value="UniProtKB-KW"/>
</dbReference>
<keyword evidence="9" id="KW-1185">Reference proteome</keyword>
<dbReference type="InterPro" id="IPR053378">
    <property type="entry name" value="Prenyl_diphosphate_synthase"/>
</dbReference>
<reference evidence="8 9" key="1">
    <citation type="submission" date="2014-12" db="EMBL/GenBank/DDBJ databases">
        <title>Genome sequencing of Alteromonas marina AD001.</title>
        <authorList>
            <person name="Adrian T.G.S."/>
            <person name="Chan K.G."/>
        </authorList>
    </citation>
    <scope>NUCLEOTIDE SEQUENCE [LARGE SCALE GENOMIC DNA]</scope>
    <source>
        <strain evidence="8 9">AD001</strain>
    </source>
</reference>
<gene>
    <name evidence="8" type="ORF">RJ41_03685</name>
</gene>
<dbReference type="Pfam" id="PF00348">
    <property type="entry name" value="polyprenyl_synt"/>
    <property type="match status" value="1"/>
</dbReference>
<proteinExistence type="inferred from homology"/>
<dbReference type="FunFam" id="1.10.600.10:FF:000001">
    <property type="entry name" value="Geranylgeranyl diphosphate synthase"/>
    <property type="match status" value="1"/>
</dbReference>
<dbReference type="AlphaFoldDB" id="A0A0B3ZD60"/>
<name>A0A0B3ZD60_9ALTE</name>
<evidence type="ECO:0000256" key="1">
    <source>
        <dbReference type="ARBA" id="ARBA00001946"/>
    </source>
</evidence>
<dbReference type="EMBL" id="JWLW01000005">
    <property type="protein sequence ID" value="KHT56463.1"/>
    <property type="molecule type" value="Genomic_DNA"/>
</dbReference>
<dbReference type="InterPro" id="IPR000092">
    <property type="entry name" value="Polyprenyl_synt"/>
</dbReference>
<dbReference type="PROSITE" id="PS00723">
    <property type="entry name" value="POLYPRENYL_SYNTHASE_1"/>
    <property type="match status" value="1"/>
</dbReference>
<keyword evidence="3 7" id="KW-0808">Transferase</keyword>
<protein>
    <submittedName>
        <fullName evidence="8">Geranyl transferase</fullName>
    </submittedName>
</protein>
<keyword evidence="4" id="KW-0479">Metal-binding</keyword>